<reference evidence="7 8" key="1">
    <citation type="submission" date="2019-01" db="EMBL/GenBank/DDBJ databases">
        <title>A draft genome assembly of the solar-powered sea slug Elysia chlorotica.</title>
        <authorList>
            <person name="Cai H."/>
            <person name="Li Q."/>
            <person name="Fang X."/>
            <person name="Li J."/>
            <person name="Curtis N.E."/>
            <person name="Altenburger A."/>
            <person name="Shibata T."/>
            <person name="Feng M."/>
            <person name="Maeda T."/>
            <person name="Schwartz J.A."/>
            <person name="Shigenobu S."/>
            <person name="Lundholm N."/>
            <person name="Nishiyama T."/>
            <person name="Yang H."/>
            <person name="Hasebe M."/>
            <person name="Li S."/>
            <person name="Pierce S.K."/>
            <person name="Wang J."/>
        </authorList>
    </citation>
    <scope>NUCLEOTIDE SEQUENCE [LARGE SCALE GENOMIC DNA]</scope>
    <source>
        <strain evidence="7">EC2010</strain>
        <tissue evidence="7">Whole organism of an adult</tissue>
    </source>
</reference>
<dbReference type="PANTHER" id="PTHR12792:SF0">
    <property type="entry name" value="SEPARIN"/>
    <property type="match status" value="1"/>
</dbReference>
<dbReference type="GO" id="GO:0005634">
    <property type="term" value="C:nucleus"/>
    <property type="evidence" value="ECO:0007669"/>
    <property type="project" value="InterPro"/>
</dbReference>
<feature type="domain" description="Peptidase C50" evidence="6">
    <location>
        <begin position="1816"/>
        <end position="1913"/>
    </location>
</feature>
<feature type="compositionally biased region" description="Acidic residues" evidence="5">
    <location>
        <begin position="1362"/>
        <end position="1372"/>
    </location>
</feature>
<dbReference type="InterPro" id="IPR005314">
    <property type="entry name" value="Peptidase_C50"/>
</dbReference>
<evidence type="ECO:0000313" key="7">
    <source>
        <dbReference type="EMBL" id="RUS74486.1"/>
    </source>
</evidence>
<dbReference type="GO" id="GO:0006508">
    <property type="term" value="P:proteolysis"/>
    <property type="evidence" value="ECO:0007669"/>
    <property type="project" value="InterPro"/>
</dbReference>
<feature type="compositionally biased region" description="Basic residues" evidence="5">
    <location>
        <begin position="1015"/>
        <end position="1025"/>
    </location>
</feature>
<dbReference type="InterPro" id="IPR030397">
    <property type="entry name" value="SEPARIN_core_dom"/>
</dbReference>
<gene>
    <name evidence="7" type="ORF">EGW08_017761</name>
</gene>
<feature type="compositionally biased region" description="Basic and acidic residues" evidence="5">
    <location>
        <begin position="1580"/>
        <end position="1600"/>
    </location>
</feature>
<dbReference type="EMBL" id="RQTK01000827">
    <property type="protein sequence ID" value="RUS74486.1"/>
    <property type="molecule type" value="Genomic_DNA"/>
</dbReference>
<evidence type="ECO:0000256" key="5">
    <source>
        <dbReference type="SAM" id="MobiDB-lite"/>
    </source>
</evidence>
<evidence type="ECO:0000259" key="6">
    <source>
        <dbReference type="PROSITE" id="PS51700"/>
    </source>
</evidence>
<dbReference type="GO" id="GO:0005813">
    <property type="term" value="C:centrosome"/>
    <property type="evidence" value="ECO:0007669"/>
    <property type="project" value="TreeGrafter"/>
</dbReference>
<feature type="region of interest" description="Disordered" evidence="5">
    <location>
        <begin position="227"/>
        <end position="266"/>
    </location>
</feature>
<dbReference type="STRING" id="188477.A0A3S1B8C1"/>
<feature type="region of interest" description="Disordered" evidence="5">
    <location>
        <begin position="515"/>
        <end position="549"/>
    </location>
</feature>
<dbReference type="GO" id="GO:0051307">
    <property type="term" value="P:meiotic chromosome separation"/>
    <property type="evidence" value="ECO:0007669"/>
    <property type="project" value="TreeGrafter"/>
</dbReference>
<accession>A0A3S1B8C1</accession>
<proteinExistence type="predicted"/>
<feature type="compositionally biased region" description="Acidic residues" evidence="5">
    <location>
        <begin position="534"/>
        <end position="547"/>
    </location>
</feature>
<feature type="region of interest" description="Disordered" evidence="5">
    <location>
        <begin position="1418"/>
        <end position="1462"/>
    </location>
</feature>
<keyword evidence="4" id="KW-0159">Chromosome partition</keyword>
<dbReference type="PANTHER" id="PTHR12792">
    <property type="entry name" value="EXTRA SPINDLE POLES 1-RELATED"/>
    <property type="match status" value="1"/>
</dbReference>
<comment type="caution">
    <text evidence="7">The sequence shown here is derived from an EMBL/GenBank/DDBJ whole genome shotgun (WGS) entry which is preliminary data.</text>
</comment>
<dbReference type="GO" id="GO:0072686">
    <property type="term" value="C:mitotic spindle"/>
    <property type="evidence" value="ECO:0007669"/>
    <property type="project" value="TreeGrafter"/>
</dbReference>
<dbReference type="Pfam" id="PF03568">
    <property type="entry name" value="Separin_C"/>
    <property type="match status" value="1"/>
</dbReference>
<dbReference type="GO" id="GO:0005737">
    <property type="term" value="C:cytoplasm"/>
    <property type="evidence" value="ECO:0007669"/>
    <property type="project" value="TreeGrafter"/>
</dbReference>
<organism evidence="7 8">
    <name type="scientific">Elysia chlorotica</name>
    <name type="common">Eastern emerald elysia</name>
    <name type="synonym">Sea slug</name>
    <dbReference type="NCBI Taxonomy" id="188477"/>
    <lineage>
        <taxon>Eukaryota</taxon>
        <taxon>Metazoa</taxon>
        <taxon>Spiralia</taxon>
        <taxon>Lophotrochozoa</taxon>
        <taxon>Mollusca</taxon>
        <taxon>Gastropoda</taxon>
        <taxon>Heterobranchia</taxon>
        <taxon>Euthyneura</taxon>
        <taxon>Panpulmonata</taxon>
        <taxon>Sacoglossa</taxon>
        <taxon>Placobranchoidea</taxon>
        <taxon>Plakobranchidae</taxon>
        <taxon>Elysia</taxon>
    </lineage>
</organism>
<feature type="compositionally biased region" description="Basic and acidic residues" evidence="5">
    <location>
        <begin position="1070"/>
        <end position="1080"/>
    </location>
</feature>
<evidence type="ECO:0000256" key="1">
    <source>
        <dbReference type="ARBA" id="ARBA00000451"/>
    </source>
</evidence>
<dbReference type="PROSITE" id="PS51700">
    <property type="entry name" value="SEPARIN"/>
    <property type="match status" value="1"/>
</dbReference>
<sequence length="2007" mass="222411">MVGNNLTIVADPNVFQVDSDVLMHKARDILTIFRVWFADRRHDNDLLPTLGSSFRVDRNLRLLTKIADLAMLCHQVKPAMDALCMAHDLACMFDKKDAAKRIAGNIVYTCVLFGIPLNIPPRPAEPQDDEEDGEEGEAPALIPGRSVVTKLQLLGFEERWGNSRRTTCGFWKSSGIVLLMDVKPAMDALCMAHDLACMFDKKDAAKRVAGNIVYTCVLFGIPLNIPTRPAEPQDDEEGGEEGEEESPSSDSREECGDKAPAARVRGNVGKLSPDDVWFLEKLGLGPDCHVMQLVSVAFHYLRTAQFPQFLNMRAEILDRIEELRTQGPLTPTCTLALCIIHRLSGEFYASPASQDFRVEPAVRKVDSGRTTIFLSRLAEIALDYNDKVIAPHLHIMQSAAVILAHRCRRLAATRQSMDDDDLCPCSKTSFGKTHIQNVSEYLKKIHSKKDGSRRGLGPCLCCPDDPATAKQQLSEIPESTRLEELKDPARVKLMHWENAVPIIFNVKNVYNPSLEVPDPDSNTNPAPTTYETPAGDEDNTENIESEENTEKMKKLHIRDILEAGKTISTLMLDSERCDLCYQPDMAEARVRLLLVQAQVCFIEWADKSLASRCLHYAQCGASRDSDSLVLEASVNKALAEGQLGHLKVTTGQYRRSEGQALAYRVDAVLTRLREDEAELSDLAVRAQGLQGSGDSHILRLTTVLEQSQSHHRATLAELSPSNQFFKDGCLQRPEDAINDQIIQHFQFLMASWKETLARYNLVFSDDDMLGLAKDFDGVAMTPGAFRQYKPPMQEVLKGAVKWVSAAKRYYSKGRFEPIKPIMEYCLDPEFFKLQEELGLSKEEGITQDDSGGPRILDFLFENGNTAHGSKLFSMSGLSQLGPISSEKSSSSDNSETSAQLFDSVFARLGVEDQNAKLSELLSERSKAGGEADSTESPQQYFQQILEKMKRETKSVAKVGDDDSSENCSDSPCVNRDKDRSESDKAKSTSARNRKRNESSGAAKKAVVKTDEKSKGRAGRLARGRARQPVVDEDKENSGGVSNIAPENVKSRDTTTRPRRLRTKNKASPECARHGEGRETESNGTPGFDILNSAVLDRLAPSPDLRSSPVSSHNHRDRQSFSSPASVEMSELDTGLSPGDSHASFSYPLHFQLEQNSSFIEDCGLDVKPGSSIRCLSPVEIPRGRPQRAKRSTAKLSTSRAGQEDPSQKTPSPATKKRTDRDEEEKENVVQCTPEREIGKSPFPLVTPKTRPKSKLSLKKASDQQAQPTAGAKRKALKSRDEMEETVTIKRKVGRRPRRGVTACNTSAVADKVSDTGGGDIVKSPSKRQSEEHIEALGVTSDKSPRKNSSRQSVTDHTVTVEDLGDSNDDNDETGLPHLQPKTTPGNTELHDRLRNPWNEEEGFDHGLKKELDEIEGDSLTVEPDGHGAKYGPIGRPSKSATTGSKEAESSNRSRDASSVLDRTVLADSSPRAQFVSTALTVLKSRFPTLNKFRPDRFHQIQPLLAVKRLTDHFPPAFVYGQVCRAMAMLVWEWTLVNGSNFNLCHRDIAAHLTASMHVTFRHMVTRNLRTKLRKTQQKATKPEGESKDKDLNSSETHLEVGSDDEWMADDQLVQDRQRMATVLDGIAFRDAEIPDFQRYLRDLPPEYTVVQLSVVDLDPMQPSEGRGQFRSAVELFDTVAVSGDWQSNEDYWCRRFKGNTDVRAVTDFLQVCFLGSHMWLMQGRTLELMESATLRKYLDFSVGVIVSYVAKKFQYTLDPLIIRALIDCMLFASAGEITDLALCMWPPAVARVITTLFAIFQKELATSDPGLWLRSKSDGEATSGQGKCGLSHGPVVLILDKVGVFRGWTSMCQKPPTLSDLKAILMEHSLYVYCGHGWGKQFVGGEDLQMFRSKATAIVMGCYSSKLDFRPRVEGDGAPLYFLLAGCPTVMGNLWLVTDRDIDKLTVAMANEWFSTSDPVSLSHSLARARYACKLVGLNGFAPVIYGLPAVMVTRSATASASSSLEQ</sequence>
<name>A0A3S1B8C1_ELYCH</name>
<keyword evidence="3" id="KW-0378">Hydrolase</keyword>
<dbReference type="Proteomes" id="UP000271974">
    <property type="component" value="Unassembled WGS sequence"/>
</dbReference>
<feature type="compositionally biased region" description="Basic and acidic residues" evidence="5">
    <location>
        <begin position="1445"/>
        <end position="1455"/>
    </location>
</feature>
<protein>
    <recommendedName>
        <fullName evidence="2">separase</fullName>
        <ecNumber evidence="2">3.4.22.49</ecNumber>
    </recommendedName>
</protein>
<feature type="region of interest" description="Disordered" evidence="5">
    <location>
        <begin position="1170"/>
        <end position="1401"/>
    </location>
</feature>
<evidence type="ECO:0000256" key="3">
    <source>
        <dbReference type="ARBA" id="ARBA00022801"/>
    </source>
</evidence>
<dbReference type="OrthoDB" id="10255632at2759"/>
<feature type="compositionally biased region" description="Basic residues" evidence="5">
    <location>
        <begin position="1288"/>
        <end position="1298"/>
    </location>
</feature>
<dbReference type="EC" id="3.4.22.49" evidence="2"/>
<evidence type="ECO:0000256" key="2">
    <source>
        <dbReference type="ARBA" id="ARBA00012489"/>
    </source>
</evidence>
<keyword evidence="8" id="KW-1185">Reference proteome</keyword>
<feature type="compositionally biased region" description="Polar residues" evidence="5">
    <location>
        <begin position="520"/>
        <end position="531"/>
    </location>
</feature>
<feature type="compositionally biased region" description="Basic and acidic residues" evidence="5">
    <location>
        <begin position="974"/>
        <end position="986"/>
    </location>
</feature>
<feature type="compositionally biased region" description="Acidic residues" evidence="5">
    <location>
        <begin position="232"/>
        <end position="247"/>
    </location>
</feature>
<evidence type="ECO:0000313" key="8">
    <source>
        <dbReference type="Proteomes" id="UP000271974"/>
    </source>
</evidence>
<comment type="catalytic activity">
    <reaction evidence="1">
        <text>All bonds known to be hydrolyzed by this endopeptidase have arginine in P1 and an acidic residue in P4. P6 is often occupied by an acidic residue or by a hydroxy-amino-acid residue, the phosphorylation of which enhances cleavage.</text>
        <dbReference type="EC" id="3.4.22.49"/>
    </reaction>
</comment>
<dbReference type="GO" id="GO:0004197">
    <property type="term" value="F:cysteine-type endopeptidase activity"/>
    <property type="evidence" value="ECO:0007669"/>
    <property type="project" value="InterPro"/>
</dbReference>
<evidence type="ECO:0000256" key="4">
    <source>
        <dbReference type="ARBA" id="ARBA00022829"/>
    </source>
</evidence>
<feature type="region of interest" description="Disordered" evidence="5">
    <location>
        <begin position="1571"/>
        <end position="1600"/>
    </location>
</feature>
<feature type="region of interest" description="Disordered" evidence="5">
    <location>
        <begin position="952"/>
        <end position="1137"/>
    </location>
</feature>